<dbReference type="Gene3D" id="1.25.40.10">
    <property type="entry name" value="Tetratricopeptide repeat domain"/>
    <property type="match status" value="1"/>
</dbReference>
<dbReference type="SUPFAM" id="SSF56300">
    <property type="entry name" value="Metallo-dependent phosphatases"/>
    <property type="match status" value="1"/>
</dbReference>
<dbReference type="FunCoup" id="F7VYR7">
    <property type="interactions" value="1143"/>
</dbReference>
<dbReference type="HOGENOM" id="CLU_004962_5_2_1"/>
<dbReference type="FunFam" id="1.25.40.10:FF:000389">
    <property type="entry name" value="Serine/threonine-protein phosphatase"/>
    <property type="match status" value="1"/>
</dbReference>
<dbReference type="GO" id="GO:0004722">
    <property type="term" value="F:protein serine/threonine phosphatase activity"/>
    <property type="evidence" value="ECO:0007669"/>
    <property type="project" value="UniProtKB-EC"/>
</dbReference>
<dbReference type="PROSITE" id="PS50005">
    <property type="entry name" value="TPR"/>
    <property type="match status" value="2"/>
</dbReference>
<dbReference type="SMART" id="SM00156">
    <property type="entry name" value="PP2Ac"/>
    <property type="match status" value="1"/>
</dbReference>
<sequence>MTTPQEQAIAFKNEGNKAFAAHDWPKAIEFYDKAIELNDKEPTFWSNRAQAHLKTEAYGYAIRDATKAIELNPGFVKAYYRRATAYAAILNPKEAVKDFKTCVKIAPDNKDAKLKLVECEKIVRQLAFFAAIEVGDELSAAEGLDVDSMAVDAAYDGVRLEKNEMTQEFIDDMIERFKHGKLIHKKYVYQIIIAVRNIMYNEPTMVEVDIPEDVQLTVCGDTHGQYFDLMELFRLNGFPTDKHYYLFNGDFVDRGSWSTEIALLLYAYKWLRPNGLFINRGNHETDDMNRVYGFEGECKHKYNERTYKLFSESFSALPLATLIGSKYLVLHGGLFSDDNVTLDDIRKLDRHKQKQPGQAGKRGVGMQFGPDVTKRFCDKNGLEAIIRSHEVRMDGYEEEHDGKCITVFSAPKYCDMTENKGAYINIGPDYKLKFSQFEAVPHPNIKPMAYAQSSVMSSLM</sequence>
<dbReference type="STRING" id="771870.F7VYR7"/>
<gene>
    <name evidence="12" type="ORF">SMAC_04499</name>
</gene>
<evidence type="ECO:0000256" key="6">
    <source>
        <dbReference type="ARBA" id="ARBA00022803"/>
    </source>
</evidence>
<dbReference type="PROSITE" id="PS00125">
    <property type="entry name" value="SER_THR_PHOSPHATASE"/>
    <property type="match status" value="1"/>
</dbReference>
<keyword evidence="7" id="KW-0464">Manganese</keyword>
<evidence type="ECO:0000256" key="10">
    <source>
        <dbReference type="RuleBase" id="RU004273"/>
    </source>
</evidence>
<dbReference type="Gene3D" id="3.60.21.10">
    <property type="match status" value="1"/>
</dbReference>
<comment type="catalytic activity">
    <reaction evidence="10">
        <text>O-phospho-L-threonyl-[protein] + H2O = L-threonyl-[protein] + phosphate</text>
        <dbReference type="Rhea" id="RHEA:47004"/>
        <dbReference type="Rhea" id="RHEA-COMP:11060"/>
        <dbReference type="Rhea" id="RHEA-COMP:11605"/>
        <dbReference type="ChEBI" id="CHEBI:15377"/>
        <dbReference type="ChEBI" id="CHEBI:30013"/>
        <dbReference type="ChEBI" id="CHEBI:43474"/>
        <dbReference type="ChEBI" id="CHEBI:61977"/>
        <dbReference type="EC" id="3.1.3.16"/>
    </reaction>
</comment>
<dbReference type="PANTHER" id="PTHR45668:SF5">
    <property type="entry name" value="SERINE_THREONINE-PROTEIN PHOSPHATASE 5"/>
    <property type="match status" value="1"/>
</dbReference>
<feature type="active site" description="Proton donor/acceptor" evidence="8">
    <location>
        <position position="283"/>
    </location>
</feature>
<organism evidence="12 13">
    <name type="scientific">Sordaria macrospora (strain ATCC MYA-333 / DSM 997 / K(L3346) / K-hell)</name>
    <dbReference type="NCBI Taxonomy" id="771870"/>
    <lineage>
        <taxon>Eukaryota</taxon>
        <taxon>Fungi</taxon>
        <taxon>Dikarya</taxon>
        <taxon>Ascomycota</taxon>
        <taxon>Pezizomycotina</taxon>
        <taxon>Sordariomycetes</taxon>
        <taxon>Sordariomycetidae</taxon>
        <taxon>Sordariales</taxon>
        <taxon>Sordariaceae</taxon>
        <taxon>Sordaria</taxon>
    </lineage>
</organism>
<dbReference type="InterPro" id="IPR011990">
    <property type="entry name" value="TPR-like_helical_dom_sf"/>
</dbReference>
<evidence type="ECO:0000256" key="9">
    <source>
        <dbReference type="PROSITE-ProRule" id="PRU00339"/>
    </source>
</evidence>
<dbReference type="OrthoDB" id="445564at2759"/>
<evidence type="ECO:0000256" key="3">
    <source>
        <dbReference type="ARBA" id="ARBA00022723"/>
    </source>
</evidence>
<dbReference type="Pfam" id="PF13181">
    <property type="entry name" value="TPR_8"/>
    <property type="match status" value="1"/>
</dbReference>
<dbReference type="eggNOG" id="KOG0376">
    <property type="taxonomic scope" value="Eukaryota"/>
</dbReference>
<dbReference type="InterPro" id="IPR013235">
    <property type="entry name" value="PPP_dom"/>
</dbReference>
<dbReference type="SUPFAM" id="SSF48452">
    <property type="entry name" value="TPR-like"/>
    <property type="match status" value="1"/>
</dbReference>
<dbReference type="PIRSF" id="PIRSF033096">
    <property type="entry name" value="PPPtase_5"/>
    <property type="match status" value="1"/>
</dbReference>
<dbReference type="OMA" id="IHKKYAF"/>
<name>F7VYR7_SORMK</name>
<keyword evidence="5 10" id="KW-0378">Hydrolase</keyword>
<accession>F7VYR7</accession>
<dbReference type="EC" id="3.1.3.16" evidence="10"/>
<evidence type="ECO:0000259" key="11">
    <source>
        <dbReference type="PROSITE" id="PS00125"/>
    </source>
</evidence>
<keyword evidence="6 9" id="KW-0802">TPR repeat</keyword>
<dbReference type="InterPro" id="IPR006186">
    <property type="entry name" value="Ser/Thr-sp_prot-phosphatase"/>
</dbReference>
<comment type="caution">
    <text evidence="12">The sequence shown here is derived from an EMBL/GenBank/DDBJ whole genome shotgun (WGS) entry which is preliminary data.</text>
</comment>
<dbReference type="InterPro" id="IPR051134">
    <property type="entry name" value="PPP_phosphatase"/>
</dbReference>
<dbReference type="Pfam" id="PF08321">
    <property type="entry name" value="PPP5"/>
    <property type="match status" value="1"/>
</dbReference>
<dbReference type="InterPro" id="IPR029052">
    <property type="entry name" value="Metallo-depent_PP-like"/>
</dbReference>
<reference evidence="12 13" key="1">
    <citation type="journal article" date="2010" name="PLoS Genet.">
        <title>De novo assembly of a 40 Mb eukaryotic genome from short sequence reads: Sordaria macrospora, a model organism for fungal morphogenesis.</title>
        <authorList>
            <person name="Nowrousian M."/>
            <person name="Stajich J."/>
            <person name="Chu M."/>
            <person name="Engh I."/>
            <person name="Espagne E."/>
            <person name="Halliday K."/>
            <person name="Kamerewerd J."/>
            <person name="Kempken F."/>
            <person name="Knab B."/>
            <person name="Kuo H.C."/>
            <person name="Osiewacz H.D."/>
            <person name="Poeggeler S."/>
            <person name="Read N."/>
            <person name="Seiler S."/>
            <person name="Smith K."/>
            <person name="Zickler D."/>
            <person name="Kueck U."/>
            <person name="Freitag M."/>
        </authorList>
    </citation>
    <scope>NUCLEOTIDE SEQUENCE [LARGE SCALE GENOMIC DNA]</scope>
    <source>
        <strain evidence="13">ATCC MYA-333 / DSM 997 / K(L3346) / K-hell</strain>
        <tissue evidence="12">Mycelium</tissue>
    </source>
</reference>
<dbReference type="PANTHER" id="PTHR45668">
    <property type="entry name" value="SERINE/THREONINE-PROTEIN PHOSPHATASE 5-RELATED"/>
    <property type="match status" value="1"/>
</dbReference>
<feature type="repeat" description="TPR" evidence="9">
    <location>
        <begin position="76"/>
        <end position="109"/>
    </location>
</feature>
<keyword evidence="3" id="KW-0479">Metal-binding</keyword>
<dbReference type="PRINTS" id="PR00114">
    <property type="entry name" value="STPHPHTASE"/>
</dbReference>
<comment type="cofactor">
    <cofactor evidence="1">
        <name>Mn(2+)</name>
        <dbReference type="ChEBI" id="CHEBI:29035"/>
    </cofactor>
</comment>
<evidence type="ECO:0000256" key="7">
    <source>
        <dbReference type="ARBA" id="ARBA00023211"/>
    </source>
</evidence>
<keyword evidence="13" id="KW-1185">Reference proteome</keyword>
<dbReference type="Pfam" id="PF00149">
    <property type="entry name" value="Metallophos"/>
    <property type="match status" value="1"/>
</dbReference>
<dbReference type="InterPro" id="IPR041753">
    <property type="entry name" value="PP5_C"/>
</dbReference>
<dbReference type="InterPro" id="IPR019734">
    <property type="entry name" value="TPR_rpt"/>
</dbReference>
<proteinExistence type="inferred from homology"/>
<feature type="domain" description="Serine/threonine specific protein phosphatases" evidence="11">
    <location>
        <begin position="279"/>
        <end position="284"/>
    </location>
</feature>
<dbReference type="CDD" id="cd07417">
    <property type="entry name" value="MPP_PP5_C"/>
    <property type="match status" value="1"/>
</dbReference>
<dbReference type="InterPro" id="IPR004843">
    <property type="entry name" value="Calcineurin-like_PHP"/>
</dbReference>
<evidence type="ECO:0000256" key="1">
    <source>
        <dbReference type="ARBA" id="ARBA00001936"/>
    </source>
</evidence>
<evidence type="ECO:0000256" key="5">
    <source>
        <dbReference type="ARBA" id="ARBA00022801"/>
    </source>
</evidence>
<evidence type="ECO:0000256" key="2">
    <source>
        <dbReference type="ARBA" id="ARBA00008786"/>
    </source>
</evidence>
<dbReference type="VEuPathDB" id="FungiDB:SMAC_04499"/>
<keyword evidence="4" id="KW-0677">Repeat</keyword>
<evidence type="ECO:0000313" key="13">
    <source>
        <dbReference type="Proteomes" id="UP000001881"/>
    </source>
</evidence>
<dbReference type="GO" id="GO:0046872">
    <property type="term" value="F:metal ion binding"/>
    <property type="evidence" value="ECO:0007669"/>
    <property type="project" value="UniProtKB-KW"/>
</dbReference>
<dbReference type="InParanoid" id="F7VYR7"/>
<evidence type="ECO:0000256" key="4">
    <source>
        <dbReference type="ARBA" id="ARBA00022737"/>
    </source>
</evidence>
<dbReference type="Proteomes" id="UP000001881">
    <property type="component" value="Unassembled WGS sequence"/>
</dbReference>
<dbReference type="AlphaFoldDB" id="F7VYR7"/>
<evidence type="ECO:0000256" key="8">
    <source>
        <dbReference type="PIRSR" id="PIRSR033096-1"/>
    </source>
</evidence>
<comment type="similarity">
    <text evidence="2">Belongs to the PPP phosphatase family. PP-5 (PP-T) subfamily.</text>
</comment>
<dbReference type="EMBL" id="CABT02000014">
    <property type="protein sequence ID" value="CCC10662.1"/>
    <property type="molecule type" value="Genomic_DNA"/>
</dbReference>
<evidence type="ECO:0000313" key="12">
    <source>
        <dbReference type="EMBL" id="CCC10662.1"/>
    </source>
</evidence>
<dbReference type="SMART" id="SM00028">
    <property type="entry name" value="TPR"/>
    <property type="match status" value="3"/>
</dbReference>
<feature type="repeat" description="TPR" evidence="9">
    <location>
        <begin position="8"/>
        <end position="41"/>
    </location>
</feature>
<protein>
    <recommendedName>
        <fullName evidence="10">Serine/threonine-protein phosphatase</fullName>
        <ecNumber evidence="10">3.1.3.16</ecNumber>
    </recommendedName>
</protein>